<dbReference type="RefSeq" id="XP_014491167.1">
    <property type="nucleotide sequence ID" value="XM_014635681.2"/>
</dbReference>
<gene>
    <name evidence="4" type="primary">LOC106753820</name>
</gene>
<dbReference type="Pfam" id="PF00168">
    <property type="entry name" value="C2"/>
    <property type="match status" value="1"/>
</dbReference>
<dbReference type="Proteomes" id="UP000087766">
    <property type="component" value="Unplaced"/>
</dbReference>
<dbReference type="GO" id="GO:0006952">
    <property type="term" value="P:defense response"/>
    <property type="evidence" value="ECO:0007669"/>
    <property type="project" value="InterPro"/>
</dbReference>
<dbReference type="InterPro" id="IPR000008">
    <property type="entry name" value="C2_dom"/>
</dbReference>
<dbReference type="GeneID" id="106753820"/>
<sequence length="288" mass="32556">MEPDQRCIEVKLISCKDLRAFNFFQKLTVYATVFVDSEDPKREMTEERKQRQRTLTHRENDGDGTNPEWNNYARFDLGWLSRSPRHSDYDDLFLCFEFRHDGVILGDKVVGECRVAFSDLIRDAAAGTGRFVSYEVRSPEGKPNGIFNFSYKLIGFGSGIGNWNGSVSGMQSSQFLEGRISGYPVLAPEDCACASNRVQYPTCEIENTCCYPAVAMPVGFPVYPAAAPPPPVMLPSYGEYNFNYPQPPPPPPVTYPYPPQPPPAVHVYPHFGPEPHPWPQGPYSERRW</sequence>
<dbReference type="OrthoDB" id="1068731at2759"/>
<dbReference type="Gene3D" id="2.60.40.150">
    <property type="entry name" value="C2 domain"/>
    <property type="match status" value="1"/>
</dbReference>
<name>A0A1S3TBM4_VIGRR</name>
<dbReference type="AlphaFoldDB" id="A0A1S3TBM4"/>
<dbReference type="KEGG" id="vra:106753820"/>
<feature type="domain" description="C2" evidence="2">
    <location>
        <begin position="1"/>
        <end position="131"/>
    </location>
</feature>
<evidence type="ECO:0000256" key="1">
    <source>
        <dbReference type="SAM" id="MobiDB-lite"/>
    </source>
</evidence>
<evidence type="ECO:0000313" key="4">
    <source>
        <dbReference type="RefSeq" id="XP_014491167.1"/>
    </source>
</evidence>
<feature type="region of interest" description="Disordered" evidence="1">
    <location>
        <begin position="41"/>
        <end position="65"/>
    </location>
</feature>
<evidence type="ECO:0000313" key="3">
    <source>
        <dbReference type="Proteomes" id="UP000087766"/>
    </source>
</evidence>
<reference evidence="4" key="1">
    <citation type="submission" date="2025-08" db="UniProtKB">
        <authorList>
            <consortium name="RefSeq"/>
        </authorList>
    </citation>
    <scope>IDENTIFICATION</scope>
    <source>
        <tissue evidence="4">Leaf</tissue>
    </source>
</reference>
<keyword evidence="3" id="KW-1185">Reference proteome</keyword>
<organism evidence="3 4">
    <name type="scientific">Vigna radiata var. radiata</name>
    <name type="common">Mung bean</name>
    <name type="synonym">Phaseolus aureus</name>
    <dbReference type="NCBI Taxonomy" id="3916"/>
    <lineage>
        <taxon>Eukaryota</taxon>
        <taxon>Viridiplantae</taxon>
        <taxon>Streptophyta</taxon>
        <taxon>Embryophyta</taxon>
        <taxon>Tracheophyta</taxon>
        <taxon>Spermatophyta</taxon>
        <taxon>Magnoliopsida</taxon>
        <taxon>eudicotyledons</taxon>
        <taxon>Gunneridae</taxon>
        <taxon>Pentapetalae</taxon>
        <taxon>rosids</taxon>
        <taxon>fabids</taxon>
        <taxon>Fabales</taxon>
        <taxon>Fabaceae</taxon>
        <taxon>Papilionoideae</taxon>
        <taxon>50 kb inversion clade</taxon>
        <taxon>NPAAA clade</taxon>
        <taxon>indigoferoid/millettioid clade</taxon>
        <taxon>Phaseoleae</taxon>
        <taxon>Vigna</taxon>
    </lineage>
</organism>
<evidence type="ECO:0000259" key="2">
    <source>
        <dbReference type="PROSITE" id="PS50004"/>
    </source>
</evidence>
<accession>A0A1S3TBM4</accession>
<dbReference type="PANTHER" id="PTHR32246:SF169">
    <property type="entry name" value="PROTEIN SRC2-LIKE"/>
    <property type="match status" value="1"/>
</dbReference>
<dbReference type="InterPro" id="IPR044750">
    <property type="entry name" value="C2_SRC2/BAP"/>
</dbReference>
<dbReference type="CDD" id="cd04051">
    <property type="entry name" value="C2_SRC2_like"/>
    <property type="match status" value="1"/>
</dbReference>
<proteinExistence type="predicted"/>
<dbReference type="PANTHER" id="PTHR32246">
    <property type="entry name" value="INGRESSION PROTEIN FIC1"/>
    <property type="match status" value="1"/>
</dbReference>
<dbReference type="STRING" id="3916.A0A1S3TBM4"/>
<dbReference type="InterPro" id="IPR035892">
    <property type="entry name" value="C2_domain_sf"/>
</dbReference>
<dbReference type="SUPFAM" id="SSF49562">
    <property type="entry name" value="C2 domain (Calcium/lipid-binding domain, CaLB)"/>
    <property type="match status" value="1"/>
</dbReference>
<protein>
    <submittedName>
        <fullName evidence="4">Protein SRC2 homolog</fullName>
    </submittedName>
</protein>
<dbReference type="PROSITE" id="PS50004">
    <property type="entry name" value="C2"/>
    <property type="match status" value="1"/>
</dbReference>